<sequence length="1095" mass="121682">MGLLILKPSSYRTSLVNEYNKSFVTPNSNGTVPADEFFANFNWSTETNNKSVETMNQLGRSPFDVYAGFELQARSYNTAIRRQQLLDANGKPKLSIGLYTPDSILGLSTRAEDYHQNENIFWTGHQGDPTLANDSHPIWSGMARFVADKTVLTGSNFHTSFNTGHGKKWFKDGVSSRDKEWNYRSLAGVLPTWRWWIRSNKQALAAQYDFEDAYNGGNSLAFSGNLDADSQQDIMLYASNLSITPTSTLSVSHKGGKGAKIQIGLSTDRDYNENSFHYVDLSPESDWSTASFNLSSLANQKVYAIKLRIQNQGELPNFQFNLGQLSIAAHQNAPLAPTGGQVLDKRLAHAQLAEAIIHVDKVEEADYYEVYQQYGDQWQFVTGSSNPTIYLSQITRPKEASGTSQALKIIAVGKNGVRSADFLLPFEWGMTTADTTSPRPAAENVVLGAQVIGSSEPQSDGSEGLNSMLNGTITSNSDKWSSLSPSATVDIRLTQPRTIKRWVMDHAGAGGESVNDGLMNTKDFDLYYKDSAGNWKLAHSVRNNIAHVTDIELATPTTAQDWRLHVITSDNGTPWRAIRIYNWKMYESLDSESENLPMSSAHATALPNQHVQVAFDHVPAGVTITLYKDNTAQQVLAEATASQDGPLTFPAIKDSAIGSLIYYRAQSPNKDISNILAIPYKANDKTIQDIQYQAFPKTVYRQGEALDVNGGSLQVHYTDQSSQIFQLTHPAIRILGHKPQEVGKQALSLNFLDQHLEVAQYIFVSDQPMDKRELLDVSLNRQPKTSYYIHQPLDLRKGELLLTYTDGYSQKLALTEPGVQVEGYNPNQTGRQLLTIHYGNHQLSLEVTVNQEEVNTQYLEQKLSEIAELLKTPRFLNATTASQEKLTKLIQASHQLLADETKTNQLLNEQVKLLDQAVLELTPNPTDKPEEVNTQELEQKLSEIAALLKTPRFLKATTASQEKLIKLIQASHQLLADEAKTNQLLSQQVKLLDRAVLELSPTVEPKVPQSLDKKELNPKQTFKQKVLGQPHIDQDKDKGKHPEKQALIQKAELPLNKRPADSLPNTGSVTSPLAFLATAILSGLALIRSSKKRHK</sequence>
<dbReference type="PANTHER" id="PTHR13246">
    <property type="entry name" value="ENDO BETA N-ACETYLGLUCOSAMINIDASE"/>
    <property type="match status" value="1"/>
</dbReference>
<dbReference type="Gene3D" id="2.60.120.260">
    <property type="entry name" value="Galactose-binding domain-like"/>
    <property type="match status" value="2"/>
</dbReference>
<feature type="region of interest" description="Disordered" evidence="5">
    <location>
        <begin position="1016"/>
        <end position="1043"/>
    </location>
</feature>
<evidence type="ECO:0000256" key="5">
    <source>
        <dbReference type="SAM" id="MobiDB-lite"/>
    </source>
</evidence>
<dbReference type="InterPro" id="IPR008979">
    <property type="entry name" value="Galactose-bd-like_sf"/>
</dbReference>
<dbReference type="GO" id="GO:0033925">
    <property type="term" value="F:mannosyl-glycoprotein endo-beta-N-acetylglucosaminidase activity"/>
    <property type="evidence" value="ECO:0007669"/>
    <property type="project" value="InterPro"/>
</dbReference>
<dbReference type="Pfam" id="PF07523">
    <property type="entry name" value="Big_3"/>
    <property type="match status" value="1"/>
</dbReference>
<keyword evidence="6" id="KW-0812">Transmembrane</keyword>
<dbReference type="EMBL" id="UHEN01000001">
    <property type="protein sequence ID" value="SUN07783.1"/>
    <property type="molecule type" value="Genomic_DNA"/>
</dbReference>
<keyword evidence="6" id="KW-1133">Transmembrane helix</keyword>
<evidence type="ECO:0000256" key="4">
    <source>
        <dbReference type="ARBA" id="ARBA00023088"/>
    </source>
</evidence>
<dbReference type="Pfam" id="PF03644">
    <property type="entry name" value="Glyco_hydro_85"/>
    <property type="match status" value="1"/>
</dbReference>
<keyword evidence="6" id="KW-0472">Membrane</keyword>
<evidence type="ECO:0000256" key="3">
    <source>
        <dbReference type="ARBA" id="ARBA00022729"/>
    </source>
</evidence>
<dbReference type="InterPro" id="IPR013783">
    <property type="entry name" value="Ig-like_fold"/>
</dbReference>
<dbReference type="InterPro" id="IPR019931">
    <property type="entry name" value="LPXTG_anchor"/>
</dbReference>
<feature type="transmembrane region" description="Helical" evidence="6">
    <location>
        <begin position="1069"/>
        <end position="1087"/>
    </location>
</feature>
<keyword evidence="3" id="KW-0732">Signal</keyword>
<name>A0A380IFF5_STRAI</name>
<dbReference type="InterPro" id="IPR022038">
    <property type="entry name" value="Ig-like_bact"/>
</dbReference>
<protein>
    <submittedName>
        <fullName evidence="8">Glycosyl hydrolase family LPXTG cell wall surface protein</fullName>
    </submittedName>
</protein>
<dbReference type="Gene3D" id="2.60.40.10">
    <property type="entry name" value="Immunoglobulins"/>
    <property type="match status" value="1"/>
</dbReference>
<reference evidence="8 9" key="1">
    <citation type="submission" date="2018-06" db="EMBL/GenBank/DDBJ databases">
        <authorList>
            <consortium name="Pathogen Informatics"/>
            <person name="Doyle S."/>
        </authorList>
    </citation>
    <scope>NUCLEOTIDE SEQUENCE [LARGE SCALE GENOMIC DNA]</scope>
    <source>
        <strain evidence="8 9">NCTC12957</strain>
    </source>
</reference>
<dbReference type="OrthoDB" id="1089471at2"/>
<dbReference type="AlphaFoldDB" id="A0A380IFF5"/>
<dbReference type="InterPro" id="IPR005201">
    <property type="entry name" value="TIM_ENGase"/>
</dbReference>
<keyword evidence="1" id="KW-0134">Cell wall</keyword>
<evidence type="ECO:0000313" key="8">
    <source>
        <dbReference type="EMBL" id="SUN07783.1"/>
    </source>
</evidence>
<dbReference type="Gene3D" id="3.20.20.80">
    <property type="entry name" value="Glycosidases"/>
    <property type="match status" value="1"/>
</dbReference>
<dbReference type="Pfam" id="PF21910">
    <property type="entry name" value="GH85_C"/>
    <property type="match status" value="1"/>
</dbReference>
<dbReference type="PANTHER" id="PTHR13246:SF1">
    <property type="entry name" value="CYTOSOLIC ENDO-BETA-N-ACETYLGLUCOSAMINIDASE"/>
    <property type="match status" value="1"/>
</dbReference>
<organism evidence="8 9">
    <name type="scientific">Streptococcus acidominimus</name>
    <dbReference type="NCBI Taxonomy" id="1326"/>
    <lineage>
        <taxon>Bacteria</taxon>
        <taxon>Bacillati</taxon>
        <taxon>Bacillota</taxon>
        <taxon>Bacilli</taxon>
        <taxon>Lactobacillales</taxon>
        <taxon>Streptococcaceae</taxon>
        <taxon>Streptococcus</taxon>
    </lineage>
</organism>
<dbReference type="InterPro" id="IPR054110">
    <property type="entry name" value="EndoD-like_D2"/>
</dbReference>
<evidence type="ECO:0000256" key="6">
    <source>
        <dbReference type="SAM" id="Phobius"/>
    </source>
</evidence>
<evidence type="ECO:0000259" key="7">
    <source>
        <dbReference type="PROSITE" id="PS50847"/>
    </source>
</evidence>
<keyword evidence="2" id="KW-0964">Secreted</keyword>
<feature type="compositionally biased region" description="Basic and acidic residues" evidence="5">
    <location>
        <begin position="1032"/>
        <end position="1043"/>
    </location>
</feature>
<dbReference type="NCBIfam" id="TIGR01167">
    <property type="entry name" value="LPXTG_anchor"/>
    <property type="match status" value="1"/>
</dbReference>
<dbReference type="Gene3D" id="2.60.40.3630">
    <property type="match status" value="2"/>
</dbReference>
<evidence type="ECO:0000256" key="2">
    <source>
        <dbReference type="ARBA" id="ARBA00022525"/>
    </source>
</evidence>
<dbReference type="Proteomes" id="UP000255213">
    <property type="component" value="Unassembled WGS sequence"/>
</dbReference>
<dbReference type="SUPFAM" id="SSF49785">
    <property type="entry name" value="Galactose-binding domain-like"/>
    <property type="match status" value="1"/>
</dbReference>
<accession>A0A380IFF5</accession>
<keyword evidence="4" id="KW-0572">Peptidoglycan-anchor</keyword>
<evidence type="ECO:0000313" key="9">
    <source>
        <dbReference type="Proteomes" id="UP000255213"/>
    </source>
</evidence>
<dbReference type="InterPro" id="IPR032979">
    <property type="entry name" value="ENGase"/>
</dbReference>
<keyword evidence="8" id="KW-0378">Hydrolase</keyword>
<proteinExistence type="predicted"/>
<dbReference type="RefSeq" id="WP_083609406.1">
    <property type="nucleotide sequence ID" value="NZ_MSJL01000077.1"/>
</dbReference>
<dbReference type="PROSITE" id="PS50847">
    <property type="entry name" value="GRAM_POS_ANCHORING"/>
    <property type="match status" value="1"/>
</dbReference>
<dbReference type="Pfam" id="PF22633">
    <property type="entry name" value="F5_F8_type_C_2"/>
    <property type="match status" value="1"/>
</dbReference>
<evidence type="ECO:0000256" key="1">
    <source>
        <dbReference type="ARBA" id="ARBA00022512"/>
    </source>
</evidence>
<dbReference type="GO" id="GO:0005829">
    <property type="term" value="C:cytosol"/>
    <property type="evidence" value="ECO:0007669"/>
    <property type="project" value="UniProtKB-SubCell"/>
</dbReference>
<gene>
    <name evidence="8" type="ORF">NCTC12957_01397</name>
</gene>
<feature type="domain" description="Gram-positive cocci surface proteins LPxTG" evidence="7">
    <location>
        <begin position="1063"/>
        <end position="1095"/>
    </location>
</feature>